<gene>
    <name evidence="1" type="ORF">BJX63DRAFT_434909</name>
</gene>
<name>A0ABR4H4G2_9EURO</name>
<reference evidence="1 2" key="1">
    <citation type="submission" date="2024-07" db="EMBL/GenBank/DDBJ databases">
        <title>Section-level genome sequencing and comparative genomics of Aspergillus sections Usti and Cavernicolus.</title>
        <authorList>
            <consortium name="Lawrence Berkeley National Laboratory"/>
            <person name="Nybo J.L."/>
            <person name="Vesth T.C."/>
            <person name="Theobald S."/>
            <person name="Frisvad J.C."/>
            <person name="Larsen T.O."/>
            <person name="Kjaerboelling I."/>
            <person name="Rothschild-Mancinelli K."/>
            <person name="Lyhne E.K."/>
            <person name="Kogle M.E."/>
            <person name="Barry K."/>
            <person name="Clum A."/>
            <person name="Na H."/>
            <person name="Ledsgaard L."/>
            <person name="Lin J."/>
            <person name="Lipzen A."/>
            <person name="Kuo A."/>
            <person name="Riley R."/>
            <person name="Mondo S."/>
            <person name="Labutti K."/>
            <person name="Haridas S."/>
            <person name="Pangalinan J."/>
            <person name="Salamov A.A."/>
            <person name="Simmons B.A."/>
            <person name="Magnuson J.K."/>
            <person name="Chen J."/>
            <person name="Drula E."/>
            <person name="Henrissat B."/>
            <person name="Wiebenga A."/>
            <person name="Lubbers R.J."/>
            <person name="Gomes A.C."/>
            <person name="Makela M.R."/>
            <person name="Stajich J."/>
            <person name="Grigoriev I.V."/>
            <person name="Mortensen U.H."/>
            <person name="De Vries R.P."/>
            <person name="Baker S.E."/>
            <person name="Andersen M.R."/>
        </authorList>
    </citation>
    <scope>NUCLEOTIDE SEQUENCE [LARGE SCALE GENOMIC DNA]</scope>
    <source>
        <strain evidence="1 2">CBS 588.65</strain>
    </source>
</reference>
<dbReference type="Proteomes" id="UP001610334">
    <property type="component" value="Unassembled WGS sequence"/>
</dbReference>
<comment type="caution">
    <text evidence="1">The sequence shown here is derived from an EMBL/GenBank/DDBJ whole genome shotgun (WGS) entry which is preliminary data.</text>
</comment>
<proteinExistence type="predicted"/>
<sequence>MTILQGIRWAISAWHQDVKEETIQNCFRRAFGAPLQPEPHINGLLRDIQNGLGQLSVSRIQNIMNIEQFLNAGGERISDDLQNLDNIILAQYGKNGPEPEDDDEAGEEAPRISASDALESLYILRQYLELQMEANQPVMQLLQLLEQSLVKKKLPTQRQSDIRSFFNYSI</sequence>
<keyword evidence="2" id="KW-1185">Reference proteome</keyword>
<protein>
    <submittedName>
        <fullName evidence="1">Uncharacterized protein</fullName>
    </submittedName>
</protein>
<accession>A0ABR4H4G2</accession>
<organism evidence="1 2">
    <name type="scientific">Aspergillus granulosus</name>
    <dbReference type="NCBI Taxonomy" id="176169"/>
    <lineage>
        <taxon>Eukaryota</taxon>
        <taxon>Fungi</taxon>
        <taxon>Dikarya</taxon>
        <taxon>Ascomycota</taxon>
        <taxon>Pezizomycotina</taxon>
        <taxon>Eurotiomycetes</taxon>
        <taxon>Eurotiomycetidae</taxon>
        <taxon>Eurotiales</taxon>
        <taxon>Aspergillaceae</taxon>
        <taxon>Aspergillus</taxon>
        <taxon>Aspergillus subgen. Nidulantes</taxon>
    </lineage>
</organism>
<evidence type="ECO:0000313" key="1">
    <source>
        <dbReference type="EMBL" id="KAL2809742.1"/>
    </source>
</evidence>
<dbReference type="EMBL" id="JBFXLT010000083">
    <property type="protein sequence ID" value="KAL2809742.1"/>
    <property type="molecule type" value="Genomic_DNA"/>
</dbReference>
<evidence type="ECO:0000313" key="2">
    <source>
        <dbReference type="Proteomes" id="UP001610334"/>
    </source>
</evidence>